<name>A0A2L2Y1V1_PARTP</name>
<feature type="domain" description="Pyruvate phosphate dikinase AMP/ATP-binding" evidence="2">
    <location>
        <begin position="418"/>
        <end position="726"/>
    </location>
</feature>
<dbReference type="PANTHER" id="PTHR43615">
    <property type="entry name" value="PHOSPHOENOLPYRUVATE SYNTHASE-RELATED"/>
    <property type="match status" value="1"/>
</dbReference>
<dbReference type="GO" id="GO:0016301">
    <property type="term" value="F:kinase activity"/>
    <property type="evidence" value="ECO:0007669"/>
    <property type="project" value="InterPro"/>
</dbReference>
<sequence length="1083" mass="122074">MLTAIITVLLCLPSDFLYWMKWLIAYLVIRYNNSKNRKRFDIYQPNALGNPEKLGFLTPQIEIDLESPQSEKHLQNSIDEVLFYGVNSKAECVLIRLARYSNQLADAWIYLKMADGTTYHLEEHVNYQDSENEESLIFSCGSLRMQAVSPMRRWRIEYCGSLIKNSESDENSQEIAFVKFVFLWCASSDVYDPTLDKNIKGFTHLLASKEWKSIYPPLQQLQETINFYSQVGNLTCTVSVNDKQDYEMHLFGDRQRNLGDSQMAATFRCPILVGYVPLNGFGFHLLSNGSNHFLGLESGFVISPDGSLNVIKKTKVPDCVFPNSSQKSIVSTVNGATHEITGLLAKKQIKLQRRDGFSEISFVEFSVANKKGYGLHFVTTFKEASKERDLPSIRISRPQIVPLVVKFTDEISLFGDISGGKGSSLGKLTKLSKQNKKFSVPKGVIVTTSAYDKFMNPTISSAIEEMKNVVYGNVEGDVKHVCERVMEAVLHTTLPDGICKSIVESLHLVFDGEFEGLRFAVRSSATGEDTDVMSAAGQMDTFLGIQGINNIFHSVKKCWASQFSLTAVEYKRQHGQLLNSPMAVVIQEMVACQVSGVMFTCDPVSNNPNSITITANYGLGETVVSGSVEPDTFVLKKNGDDAPTIEELTIGSKFQKEVMDEFGGTRLEDLSEDQKSVSSLGNEMALRLGKLAIEVEKFYRSPRDIEWGIKQNNIYLLQSRPVTSRSLLNSFELKHEFNTILRCERDYFTLANVGEVMPGATPPLAAEMCSKLFAKAMQKFAFDRGMTEIFAKRIYCPPDIFYNQIVMSIPEITCRHGHDTTLSKGFLISIFGRVLEEPEIYEIAKERFPYSMKPPLFVQLLVYKELLTYTRGLDVTRKNVENYDLPFMKYETAEETFNALMKSCSDFFEPAIRHLISSGNSSHWNSILFALLVKAKGCIDADVYSDFGKILTTTSDVESAEVPSSMQEVANQIVKDIGVTKFKDMTLEEAENWLNNSNTKSRKLYQNFIARHGHRCLKEFAISSITWEEDQKDLIKLIKASVGSTKEISRKAVKSYSELFSEMSTPLSFLDRLLLRCVFQNCC</sequence>
<dbReference type="InterPro" id="IPR013815">
    <property type="entry name" value="ATP_grasp_subdomain_1"/>
</dbReference>
<dbReference type="GO" id="GO:0005524">
    <property type="term" value="F:ATP binding"/>
    <property type="evidence" value="ECO:0007669"/>
    <property type="project" value="InterPro"/>
</dbReference>
<dbReference type="Gene3D" id="3.30.1490.20">
    <property type="entry name" value="ATP-grasp fold, A domain"/>
    <property type="match status" value="1"/>
</dbReference>
<dbReference type="EMBL" id="IAAA01006385">
    <property type="protein sequence ID" value="LAA01280.1"/>
    <property type="molecule type" value="mRNA"/>
</dbReference>
<reference evidence="3" key="1">
    <citation type="journal article" date="2016" name="Mol. Ecol. Resour.">
        <title>Evaluation of the impact of RNA preservation methods of spiders for de novo transcriptome assembly.</title>
        <authorList>
            <person name="Kono N."/>
            <person name="Nakamura H."/>
            <person name="Ito Y."/>
            <person name="Tomita M."/>
            <person name="Arakawa K."/>
        </authorList>
    </citation>
    <scope>NUCLEOTIDE SEQUENCE</scope>
    <source>
        <tissue evidence="3">Whole body</tissue>
    </source>
</reference>
<protein>
    <submittedName>
        <fullName evidence="3">Putative phosphoenolpyruvate synthase</fullName>
    </submittedName>
</protein>
<dbReference type="Gene3D" id="3.30.470.20">
    <property type="entry name" value="ATP-grasp fold, B domain"/>
    <property type="match status" value="1"/>
</dbReference>
<dbReference type="SUPFAM" id="SSF56059">
    <property type="entry name" value="Glutathione synthetase ATP-binding domain-like"/>
    <property type="match status" value="1"/>
</dbReference>
<dbReference type="AlphaFoldDB" id="A0A2L2Y1V1"/>
<dbReference type="InterPro" id="IPR002192">
    <property type="entry name" value="PPDK_AMP/ATP-bd"/>
</dbReference>
<dbReference type="Pfam" id="PF01326">
    <property type="entry name" value="PPDK_N"/>
    <property type="match status" value="1"/>
</dbReference>
<evidence type="ECO:0000259" key="2">
    <source>
        <dbReference type="Pfam" id="PF01326"/>
    </source>
</evidence>
<organism evidence="3">
    <name type="scientific">Parasteatoda tepidariorum</name>
    <name type="common">Common house spider</name>
    <name type="synonym">Achaearanea tepidariorum</name>
    <dbReference type="NCBI Taxonomy" id="114398"/>
    <lineage>
        <taxon>Eukaryota</taxon>
        <taxon>Metazoa</taxon>
        <taxon>Ecdysozoa</taxon>
        <taxon>Arthropoda</taxon>
        <taxon>Chelicerata</taxon>
        <taxon>Arachnida</taxon>
        <taxon>Araneae</taxon>
        <taxon>Araneomorphae</taxon>
        <taxon>Entelegynae</taxon>
        <taxon>Araneoidea</taxon>
        <taxon>Theridiidae</taxon>
        <taxon>Parasteatoda</taxon>
    </lineage>
</organism>
<dbReference type="OrthoDB" id="6123450at2759"/>
<proteinExistence type="evidence at transcript level"/>
<keyword evidence="3" id="KW-0670">Pyruvate</keyword>
<comment type="similarity">
    <text evidence="1">Belongs to the PEP-utilizing enzyme family.</text>
</comment>
<accession>A0A2L2Y1V1</accession>
<evidence type="ECO:0000313" key="3">
    <source>
        <dbReference type="EMBL" id="LAA01280.1"/>
    </source>
</evidence>
<dbReference type="InterPro" id="IPR051549">
    <property type="entry name" value="PEP_Utilizing_Enz"/>
</dbReference>
<dbReference type="PANTHER" id="PTHR43615:SF1">
    <property type="entry name" value="PPDK_N DOMAIN-CONTAINING PROTEIN"/>
    <property type="match status" value="1"/>
</dbReference>
<evidence type="ECO:0000256" key="1">
    <source>
        <dbReference type="ARBA" id="ARBA00007837"/>
    </source>
</evidence>